<evidence type="ECO:0000313" key="1">
    <source>
        <dbReference type="EMBL" id="KAI4455753.1"/>
    </source>
</evidence>
<keyword evidence="2" id="KW-1185">Reference proteome</keyword>
<dbReference type="Proteomes" id="UP001056778">
    <property type="component" value="Chromosome 9"/>
</dbReference>
<proteinExistence type="predicted"/>
<keyword evidence="1" id="KW-0378">Hydrolase</keyword>
<gene>
    <name evidence="1" type="ORF">MML48_9g00000299</name>
</gene>
<sequence>MKEIQLYDPEEETDYKLNVEDDVYEEIVSRGNFALAMSLLQKQREKNNFMAAYKVWHSDSTLESSSTNSNNCDLQETSITNRNFDNESETELTTVDNTKIWNEQAIKFMISLCKKYDKEFESGVKKYVWIKIAKELSEKCNQVYTHQQCDTKFKGLKNMYKQVKKHNEQSGQNIKIWIYYDLMNEILYSKPETNAVATCSSKAGLLVKGTTMMQPEDHPTHVLTEQHSSDSNSERSYTFNSNFMTKRKRTENSMERRHREKMARQDRHHSFVQDNLKKLFDIFTNNGYPKKILNQLIYNSNVFDGPTEDPIANGVVIYRKIPYIHDLTDKIIANFKSFNNIKIAKYNTNTIRNILTKPKDQTPTLEICNTVYSIPCNSCNSFYIGQTSQLLKHRITQHRSDCRIGKVSCALASHSINHDHIFDYSKIKILETENNYKKRLFLEMVHINNNHNSINFKTDTSQLNIIYSNVLQLQRQL</sequence>
<name>A0ACB9SKU8_HOLOL</name>
<keyword evidence="1" id="KW-0540">Nuclease</keyword>
<comment type="caution">
    <text evidence="1">The sequence shown here is derived from an EMBL/GenBank/DDBJ whole genome shotgun (WGS) entry which is preliminary data.</text>
</comment>
<evidence type="ECO:0000313" key="2">
    <source>
        <dbReference type="Proteomes" id="UP001056778"/>
    </source>
</evidence>
<dbReference type="EMBL" id="CM043023">
    <property type="protein sequence ID" value="KAI4455753.1"/>
    <property type="molecule type" value="Genomic_DNA"/>
</dbReference>
<reference evidence="1" key="1">
    <citation type="submission" date="2022-04" db="EMBL/GenBank/DDBJ databases">
        <title>Chromosome-scale genome assembly of Holotrichia oblita Faldermann.</title>
        <authorList>
            <person name="Rongchong L."/>
        </authorList>
    </citation>
    <scope>NUCLEOTIDE SEQUENCE</scope>
    <source>
        <strain evidence="1">81SQS9</strain>
    </source>
</reference>
<protein>
    <submittedName>
        <fullName evidence="1">Giy-yig endonuclease superfamily</fullName>
    </submittedName>
</protein>
<keyword evidence="1" id="KW-0255">Endonuclease</keyword>
<organism evidence="1 2">
    <name type="scientific">Holotrichia oblita</name>
    <name type="common">Chafer beetle</name>
    <dbReference type="NCBI Taxonomy" id="644536"/>
    <lineage>
        <taxon>Eukaryota</taxon>
        <taxon>Metazoa</taxon>
        <taxon>Ecdysozoa</taxon>
        <taxon>Arthropoda</taxon>
        <taxon>Hexapoda</taxon>
        <taxon>Insecta</taxon>
        <taxon>Pterygota</taxon>
        <taxon>Neoptera</taxon>
        <taxon>Endopterygota</taxon>
        <taxon>Coleoptera</taxon>
        <taxon>Polyphaga</taxon>
        <taxon>Scarabaeiformia</taxon>
        <taxon>Scarabaeidae</taxon>
        <taxon>Melolonthinae</taxon>
        <taxon>Holotrichia</taxon>
    </lineage>
</organism>
<accession>A0ACB9SKU8</accession>